<organism evidence="4 5">
    <name type="scientific">Brumimicrobium salinarum</name>
    <dbReference type="NCBI Taxonomy" id="2058658"/>
    <lineage>
        <taxon>Bacteria</taxon>
        <taxon>Pseudomonadati</taxon>
        <taxon>Bacteroidota</taxon>
        <taxon>Flavobacteriia</taxon>
        <taxon>Flavobacteriales</taxon>
        <taxon>Crocinitomicaceae</taxon>
        <taxon>Brumimicrobium</taxon>
    </lineage>
</organism>
<sequence length="241" mass="26837">MKILYTISAILLFTTWSLSQSSVEINGADDNINYASDTAYVVGDGDGVGFIFKKFYVVNTGNTTNFFYSRSILSKSNSSLQIQLCDETQCFSTGNDPYWIIDDSFEKTIQPGDSLEIKPQMTFGMSDGNAKIKYYVLDGNKNKIDSVTVFFTSTLSTLKQEKLAFNIFPNPAQDVVTLKGEAFKKGGEIVFLDALGKEVKRTKIMNANNQINISSLKKGVYFVNILHKDGEKSAVQRLIKQ</sequence>
<gene>
    <name evidence="4" type="ORF">CW751_02100</name>
</gene>
<evidence type="ECO:0000313" key="4">
    <source>
        <dbReference type="EMBL" id="PKR82152.1"/>
    </source>
</evidence>
<comment type="caution">
    <text evidence="4">The sequence shown here is derived from an EMBL/GenBank/DDBJ whole genome shotgun (WGS) entry which is preliminary data.</text>
</comment>
<evidence type="ECO:0000256" key="1">
    <source>
        <dbReference type="ARBA" id="ARBA00022729"/>
    </source>
</evidence>
<feature type="chain" id="PRO_5014176411" description="Secretion system C-terminal sorting domain-containing protein" evidence="2">
    <location>
        <begin position="22"/>
        <end position="241"/>
    </location>
</feature>
<name>A0A2I0R6D6_9FLAO</name>
<dbReference type="AlphaFoldDB" id="A0A2I0R6D6"/>
<feature type="signal peptide" evidence="2">
    <location>
        <begin position="1"/>
        <end position="21"/>
    </location>
</feature>
<dbReference type="Pfam" id="PF18962">
    <property type="entry name" value="Por_Secre_tail"/>
    <property type="match status" value="1"/>
</dbReference>
<dbReference type="RefSeq" id="WP_101333297.1">
    <property type="nucleotide sequence ID" value="NZ_PJNI01000001.1"/>
</dbReference>
<dbReference type="InterPro" id="IPR026444">
    <property type="entry name" value="Secre_tail"/>
</dbReference>
<evidence type="ECO:0000313" key="5">
    <source>
        <dbReference type="Proteomes" id="UP000236654"/>
    </source>
</evidence>
<evidence type="ECO:0000259" key="3">
    <source>
        <dbReference type="Pfam" id="PF18962"/>
    </source>
</evidence>
<evidence type="ECO:0000256" key="2">
    <source>
        <dbReference type="SAM" id="SignalP"/>
    </source>
</evidence>
<dbReference type="Proteomes" id="UP000236654">
    <property type="component" value="Unassembled WGS sequence"/>
</dbReference>
<feature type="domain" description="Secretion system C-terminal sorting" evidence="3">
    <location>
        <begin position="167"/>
        <end position="232"/>
    </location>
</feature>
<keyword evidence="1 2" id="KW-0732">Signal</keyword>
<dbReference type="EMBL" id="PJNI01000001">
    <property type="protein sequence ID" value="PKR82152.1"/>
    <property type="molecule type" value="Genomic_DNA"/>
</dbReference>
<dbReference type="OrthoDB" id="626993at2"/>
<accession>A0A2I0R6D6</accession>
<protein>
    <recommendedName>
        <fullName evidence="3">Secretion system C-terminal sorting domain-containing protein</fullName>
    </recommendedName>
</protein>
<dbReference type="NCBIfam" id="TIGR04183">
    <property type="entry name" value="Por_Secre_tail"/>
    <property type="match status" value="1"/>
</dbReference>
<keyword evidence="5" id="KW-1185">Reference proteome</keyword>
<proteinExistence type="predicted"/>
<reference evidence="4 5" key="1">
    <citation type="submission" date="2017-12" db="EMBL/GenBank/DDBJ databases">
        <title>The draft genome sequence of Brumimicrobium saltpan LHR20.</title>
        <authorList>
            <person name="Do Z.-J."/>
            <person name="Luo H.-R."/>
        </authorList>
    </citation>
    <scope>NUCLEOTIDE SEQUENCE [LARGE SCALE GENOMIC DNA]</scope>
    <source>
        <strain evidence="4 5">LHR20</strain>
    </source>
</reference>